<name>A1ZUF0_MICM2</name>
<feature type="transmembrane region" description="Helical" evidence="6">
    <location>
        <begin position="73"/>
        <end position="92"/>
    </location>
</feature>
<comment type="caution">
    <text evidence="7">The sequence shown here is derived from an EMBL/GenBank/DDBJ whole genome shotgun (WGS) entry which is preliminary data.</text>
</comment>
<evidence type="ECO:0000313" key="7">
    <source>
        <dbReference type="EMBL" id="EAY25969.1"/>
    </source>
</evidence>
<dbReference type="GO" id="GO:0005886">
    <property type="term" value="C:plasma membrane"/>
    <property type="evidence" value="ECO:0007669"/>
    <property type="project" value="UniProtKB-SubCell"/>
</dbReference>
<organism evidence="7 8">
    <name type="scientific">Microscilla marina ATCC 23134</name>
    <dbReference type="NCBI Taxonomy" id="313606"/>
    <lineage>
        <taxon>Bacteria</taxon>
        <taxon>Pseudomonadati</taxon>
        <taxon>Bacteroidota</taxon>
        <taxon>Cytophagia</taxon>
        <taxon>Cytophagales</taxon>
        <taxon>Microscillaceae</taxon>
        <taxon>Microscilla</taxon>
    </lineage>
</organism>
<feature type="transmembrane region" description="Helical" evidence="6">
    <location>
        <begin position="187"/>
        <end position="204"/>
    </location>
</feature>
<evidence type="ECO:0000256" key="4">
    <source>
        <dbReference type="ARBA" id="ARBA00022989"/>
    </source>
</evidence>
<sequence length="205" mass="22711">MTYILHFILGFAASFLGTLPFGPINLSMVDTTLKGGLRVGLRFSVAAALVEIAQSLFAYSFGMLITRYLEHNVWIQLTVFVVLFAIGAVFFTRKEKEDASVESGRKISPFARGAIVGLLNPQALPFWVAVIAALKSSHWLSFAVWDFILLFLLGVSLGKLVALLLYGKLSLWIVQRISSLSHWMNRIIGSIFILLALIQVAKMFS</sequence>
<dbReference type="eggNOG" id="COG1280">
    <property type="taxonomic scope" value="Bacteria"/>
</dbReference>
<keyword evidence="3 6" id="KW-0812">Transmembrane</keyword>
<feature type="transmembrane region" description="Helical" evidence="6">
    <location>
        <begin position="113"/>
        <end position="134"/>
    </location>
</feature>
<dbReference type="GO" id="GO:0015171">
    <property type="term" value="F:amino acid transmembrane transporter activity"/>
    <property type="evidence" value="ECO:0007669"/>
    <property type="project" value="TreeGrafter"/>
</dbReference>
<feature type="transmembrane region" description="Helical" evidence="6">
    <location>
        <begin position="39"/>
        <end position="61"/>
    </location>
</feature>
<keyword evidence="2" id="KW-1003">Cell membrane</keyword>
<dbReference type="RefSeq" id="WP_002701749.1">
    <property type="nucleotide sequence ID" value="NZ_AAWS01000040.1"/>
</dbReference>
<dbReference type="PANTHER" id="PTHR30086:SF20">
    <property type="entry name" value="ARGININE EXPORTER PROTEIN ARGO-RELATED"/>
    <property type="match status" value="1"/>
</dbReference>
<evidence type="ECO:0000256" key="5">
    <source>
        <dbReference type="ARBA" id="ARBA00023136"/>
    </source>
</evidence>
<evidence type="ECO:0000256" key="3">
    <source>
        <dbReference type="ARBA" id="ARBA00022692"/>
    </source>
</evidence>
<comment type="subcellular location">
    <subcellularLocation>
        <location evidence="1">Cell membrane</location>
        <topology evidence="1">Multi-pass membrane protein</topology>
    </subcellularLocation>
</comment>
<feature type="transmembrane region" description="Helical" evidence="6">
    <location>
        <begin position="140"/>
        <end position="166"/>
    </location>
</feature>
<dbReference type="Proteomes" id="UP000004095">
    <property type="component" value="Unassembled WGS sequence"/>
</dbReference>
<protein>
    <submittedName>
        <fullName evidence="7">Transporter, LysE family, putative</fullName>
    </submittedName>
</protein>
<evidence type="ECO:0000313" key="8">
    <source>
        <dbReference type="Proteomes" id="UP000004095"/>
    </source>
</evidence>
<evidence type="ECO:0000256" key="2">
    <source>
        <dbReference type="ARBA" id="ARBA00022475"/>
    </source>
</evidence>
<feature type="transmembrane region" description="Helical" evidence="6">
    <location>
        <begin position="6"/>
        <end position="27"/>
    </location>
</feature>
<evidence type="ECO:0000256" key="6">
    <source>
        <dbReference type="SAM" id="Phobius"/>
    </source>
</evidence>
<proteinExistence type="predicted"/>
<keyword evidence="8" id="KW-1185">Reference proteome</keyword>
<dbReference type="EMBL" id="AAWS01000040">
    <property type="protein sequence ID" value="EAY25969.1"/>
    <property type="molecule type" value="Genomic_DNA"/>
</dbReference>
<gene>
    <name evidence="7" type="ORF">M23134_07118</name>
</gene>
<dbReference type="Pfam" id="PF01810">
    <property type="entry name" value="LysE"/>
    <property type="match status" value="1"/>
</dbReference>
<dbReference type="AlphaFoldDB" id="A1ZUF0"/>
<accession>A1ZUF0</accession>
<dbReference type="OrthoDB" id="9342487at2"/>
<reference evidence="7 8" key="1">
    <citation type="submission" date="2007-01" db="EMBL/GenBank/DDBJ databases">
        <authorList>
            <person name="Haygood M."/>
            <person name="Podell S."/>
            <person name="Anderson C."/>
            <person name="Hopkinson B."/>
            <person name="Roe K."/>
            <person name="Barbeau K."/>
            <person name="Gaasterland T."/>
            <person name="Ferriera S."/>
            <person name="Johnson J."/>
            <person name="Kravitz S."/>
            <person name="Beeson K."/>
            <person name="Sutton G."/>
            <person name="Rogers Y.-H."/>
            <person name="Friedman R."/>
            <person name="Frazier M."/>
            <person name="Venter J.C."/>
        </authorList>
    </citation>
    <scope>NUCLEOTIDE SEQUENCE [LARGE SCALE GENOMIC DNA]</scope>
    <source>
        <strain evidence="7 8">ATCC 23134</strain>
    </source>
</reference>
<dbReference type="PANTHER" id="PTHR30086">
    <property type="entry name" value="ARGININE EXPORTER PROTEIN ARGO"/>
    <property type="match status" value="1"/>
</dbReference>
<evidence type="ECO:0000256" key="1">
    <source>
        <dbReference type="ARBA" id="ARBA00004651"/>
    </source>
</evidence>
<keyword evidence="4 6" id="KW-1133">Transmembrane helix</keyword>
<dbReference type="InterPro" id="IPR001123">
    <property type="entry name" value="LeuE-type"/>
</dbReference>
<keyword evidence="5 6" id="KW-0472">Membrane</keyword>